<dbReference type="GO" id="GO:0005886">
    <property type="term" value="C:plasma membrane"/>
    <property type="evidence" value="ECO:0007669"/>
    <property type="project" value="UniProtKB-SubCell"/>
</dbReference>
<dbReference type="Proteomes" id="UP000049685">
    <property type="component" value="Unassembled WGS sequence"/>
</dbReference>
<dbReference type="EMBL" id="CDNY01000003">
    <property type="protein sequence ID" value="CEO32742.1"/>
    <property type="molecule type" value="Genomic_DNA"/>
</dbReference>
<feature type="transmembrane region" description="Helical" evidence="6">
    <location>
        <begin position="20"/>
        <end position="38"/>
    </location>
</feature>
<feature type="transmembrane region" description="Helical" evidence="6">
    <location>
        <begin position="437"/>
        <end position="458"/>
    </location>
</feature>
<keyword evidence="2" id="KW-1003">Cell membrane</keyword>
<dbReference type="Pfam" id="PF02687">
    <property type="entry name" value="FtsX"/>
    <property type="match status" value="1"/>
</dbReference>
<evidence type="ECO:0000313" key="9">
    <source>
        <dbReference type="Proteomes" id="UP000049685"/>
    </source>
</evidence>
<comment type="subcellular location">
    <subcellularLocation>
        <location evidence="1">Cell membrane</location>
        <topology evidence="1">Multi-pass membrane protein</topology>
    </subcellularLocation>
</comment>
<dbReference type="InterPro" id="IPR050250">
    <property type="entry name" value="Macrolide_Exporter_MacB"/>
</dbReference>
<organism evidence="8 9">
    <name type="scientific">Paraclostridium sordellii</name>
    <name type="common">Clostridium sordellii</name>
    <dbReference type="NCBI Taxonomy" id="1505"/>
    <lineage>
        <taxon>Bacteria</taxon>
        <taxon>Bacillati</taxon>
        <taxon>Bacillota</taxon>
        <taxon>Clostridia</taxon>
        <taxon>Peptostreptococcales</taxon>
        <taxon>Peptostreptococcaceae</taxon>
        <taxon>Paraclostridium</taxon>
    </lineage>
</organism>
<evidence type="ECO:0000313" key="8">
    <source>
        <dbReference type="EMBL" id="CEO32742.1"/>
    </source>
</evidence>
<keyword evidence="3 6" id="KW-0812">Transmembrane</keyword>
<accession>A0A9P1L3J7</accession>
<dbReference type="AlphaFoldDB" id="A0A9P1L3J7"/>
<reference evidence="9" key="1">
    <citation type="submission" date="2015-01" db="EMBL/GenBank/DDBJ databases">
        <authorList>
            <person name="Aslett A.Martin."/>
            <person name="De Silva Nishadi"/>
        </authorList>
    </citation>
    <scope>NUCLEOTIDE SEQUENCE [LARGE SCALE GENOMIC DNA]</scope>
    <source>
        <strain evidence="9">UMC4404</strain>
    </source>
</reference>
<dbReference type="PANTHER" id="PTHR30572">
    <property type="entry name" value="MEMBRANE COMPONENT OF TRANSPORTER-RELATED"/>
    <property type="match status" value="1"/>
</dbReference>
<keyword evidence="4 6" id="KW-1133">Transmembrane helix</keyword>
<evidence type="ECO:0000256" key="3">
    <source>
        <dbReference type="ARBA" id="ARBA00022692"/>
    </source>
</evidence>
<feature type="transmembrane region" description="Helical" evidence="6">
    <location>
        <begin position="321"/>
        <end position="346"/>
    </location>
</feature>
<feature type="transmembrane region" description="Helical" evidence="6">
    <location>
        <begin position="367"/>
        <end position="390"/>
    </location>
</feature>
<evidence type="ECO:0000256" key="4">
    <source>
        <dbReference type="ARBA" id="ARBA00022989"/>
    </source>
</evidence>
<evidence type="ECO:0000256" key="1">
    <source>
        <dbReference type="ARBA" id="ARBA00004651"/>
    </source>
</evidence>
<sequence length="473" mass="54381">MYSLKMIIKDLLRNKLGNSLNIIIMIIIISSVLISEIVNVSTNIILSSYKKKFESEVQIIVDQEKLTDSSFNKLLSQSKWITSKEYLNFSKSKYVKKAFFTGNMAVNIEELNFKKDNINQRIEYDVKQPSSDLIKRQIQSQDETLDISNDTSFINGFVRGYSNDYKDMIPNINIKNGSMFKNDNECIVSESFLKENKFKLGDKITISNGKDNEKLVLKIVGSYEKSNKNFNENEITALDTGINNEVITTYNTLANYENNLKSPYPLVYTNAKFILNSYKDRSKFEKELREKGLSNLYKFTIDENTYRKVIEPIEYVHNISFIFTLGALIIGSLILFIISMLSANNIKYDIGVFRNFGIPKLKIAKKFLYQSILMTFICLVIGSGIGIASVKPVSNYIYEYQNHIDKDIDKSVVYKDLNNTDTKKEIDSIKVKIDKDFILKIIILSILLSLLTSIVAIYNTIIYKPIEIIDDRN</sequence>
<feature type="domain" description="ABC3 transporter permease C-terminal" evidence="7">
    <location>
        <begin position="322"/>
        <end position="460"/>
    </location>
</feature>
<dbReference type="GO" id="GO:0022857">
    <property type="term" value="F:transmembrane transporter activity"/>
    <property type="evidence" value="ECO:0007669"/>
    <property type="project" value="TreeGrafter"/>
</dbReference>
<dbReference type="RefSeq" id="WP_057557684.1">
    <property type="nucleotide sequence ID" value="NZ_CDNY01000003.1"/>
</dbReference>
<name>A0A9P1L3J7_PARSO</name>
<protein>
    <submittedName>
        <fullName evidence="8">ABC transporter permease</fullName>
    </submittedName>
</protein>
<comment type="caution">
    <text evidence="8">The sequence shown here is derived from an EMBL/GenBank/DDBJ whole genome shotgun (WGS) entry which is preliminary data.</text>
</comment>
<keyword evidence="5 6" id="KW-0472">Membrane</keyword>
<proteinExistence type="predicted"/>
<dbReference type="PANTHER" id="PTHR30572:SF9">
    <property type="entry name" value="ABC TRANSPORTER PERMEASE PROTEIN"/>
    <property type="match status" value="1"/>
</dbReference>
<gene>
    <name evidence="8" type="ORF">UMC4404_07221</name>
</gene>
<evidence type="ECO:0000256" key="2">
    <source>
        <dbReference type="ARBA" id="ARBA00022475"/>
    </source>
</evidence>
<evidence type="ECO:0000259" key="7">
    <source>
        <dbReference type="Pfam" id="PF02687"/>
    </source>
</evidence>
<evidence type="ECO:0000256" key="6">
    <source>
        <dbReference type="SAM" id="Phobius"/>
    </source>
</evidence>
<evidence type="ECO:0000256" key="5">
    <source>
        <dbReference type="ARBA" id="ARBA00023136"/>
    </source>
</evidence>
<dbReference type="InterPro" id="IPR003838">
    <property type="entry name" value="ABC3_permease_C"/>
</dbReference>